<dbReference type="InterPro" id="IPR015422">
    <property type="entry name" value="PyrdxlP-dep_Trfase_small"/>
</dbReference>
<accession>A0A0L0UP99</accession>
<dbReference type="Proteomes" id="UP000054564">
    <property type="component" value="Unassembled WGS sequence"/>
</dbReference>
<dbReference type="SUPFAM" id="SSF53383">
    <property type="entry name" value="PLP-dependent transferases"/>
    <property type="match status" value="1"/>
</dbReference>
<dbReference type="GO" id="GO:0047536">
    <property type="term" value="F:2-aminoadipate transaminase activity"/>
    <property type="evidence" value="ECO:0007669"/>
    <property type="project" value="TreeGrafter"/>
</dbReference>
<evidence type="ECO:0000313" key="3">
    <source>
        <dbReference type="Proteomes" id="UP000054564"/>
    </source>
</evidence>
<evidence type="ECO:0000313" key="2">
    <source>
        <dbReference type="EMBL" id="KNE88609.1"/>
    </source>
</evidence>
<evidence type="ECO:0000259" key="1">
    <source>
        <dbReference type="Pfam" id="PF00155"/>
    </source>
</evidence>
<name>A0A0L0UP99_9BASI</name>
<proteinExistence type="predicted"/>
<comment type="caution">
    <text evidence="2">The sequence shown here is derived from an EMBL/GenBank/DDBJ whole genome shotgun (WGS) entry which is preliminary data.</text>
</comment>
<organism evidence="2 3">
    <name type="scientific">Puccinia striiformis f. sp. tritici PST-78</name>
    <dbReference type="NCBI Taxonomy" id="1165861"/>
    <lineage>
        <taxon>Eukaryota</taxon>
        <taxon>Fungi</taxon>
        <taxon>Dikarya</taxon>
        <taxon>Basidiomycota</taxon>
        <taxon>Pucciniomycotina</taxon>
        <taxon>Pucciniomycetes</taxon>
        <taxon>Pucciniales</taxon>
        <taxon>Pucciniaceae</taxon>
        <taxon>Puccinia</taxon>
    </lineage>
</organism>
<dbReference type="Gene3D" id="3.90.1150.10">
    <property type="entry name" value="Aspartate Aminotransferase, domain 1"/>
    <property type="match status" value="1"/>
</dbReference>
<dbReference type="PANTHER" id="PTHR42858">
    <property type="entry name" value="AMINOTRANSFERASE"/>
    <property type="match status" value="1"/>
</dbReference>
<reference evidence="3" key="1">
    <citation type="submission" date="2014-03" db="EMBL/GenBank/DDBJ databases">
        <title>The Genome Sequence of Puccinia striiformis f. sp. tritici PST-78.</title>
        <authorList>
            <consortium name="The Broad Institute Genome Sequencing Platform"/>
            <person name="Cuomo C."/>
            <person name="Hulbert S."/>
            <person name="Chen X."/>
            <person name="Walker B."/>
            <person name="Young S.K."/>
            <person name="Zeng Q."/>
            <person name="Gargeya S."/>
            <person name="Fitzgerald M."/>
            <person name="Haas B."/>
            <person name="Abouelleil A."/>
            <person name="Alvarado L."/>
            <person name="Arachchi H.M."/>
            <person name="Berlin A.M."/>
            <person name="Chapman S.B."/>
            <person name="Goldberg J."/>
            <person name="Griggs A."/>
            <person name="Gujja S."/>
            <person name="Hansen M."/>
            <person name="Howarth C."/>
            <person name="Imamovic A."/>
            <person name="Larimer J."/>
            <person name="McCowan C."/>
            <person name="Montmayeur A."/>
            <person name="Murphy C."/>
            <person name="Neiman D."/>
            <person name="Pearson M."/>
            <person name="Priest M."/>
            <person name="Roberts A."/>
            <person name="Saif S."/>
            <person name="Shea T."/>
            <person name="Sisk P."/>
            <person name="Sykes S."/>
            <person name="Wortman J."/>
            <person name="Nusbaum C."/>
            <person name="Birren B."/>
        </authorList>
    </citation>
    <scope>NUCLEOTIDE SEQUENCE [LARGE SCALE GENOMIC DNA]</scope>
    <source>
        <strain evidence="3">race PST-78</strain>
    </source>
</reference>
<dbReference type="Pfam" id="PF00155">
    <property type="entry name" value="Aminotran_1_2"/>
    <property type="match status" value="1"/>
</dbReference>
<dbReference type="PANTHER" id="PTHR42858:SF1">
    <property type="entry name" value="LD15494P"/>
    <property type="match status" value="1"/>
</dbReference>
<keyword evidence="3" id="KW-1185">Reference proteome</keyword>
<dbReference type="InterPro" id="IPR015424">
    <property type="entry name" value="PyrdxlP-dep_Trfase"/>
</dbReference>
<gene>
    <name evidence="2" type="ORF">PSTG_17972</name>
</gene>
<feature type="domain" description="Aminotransferase class I/classII large" evidence="1">
    <location>
        <begin position="2"/>
        <end position="88"/>
    </location>
</feature>
<feature type="non-terminal residue" evidence="2">
    <location>
        <position position="1"/>
    </location>
</feature>
<dbReference type="InterPro" id="IPR004839">
    <property type="entry name" value="Aminotransferase_I/II_large"/>
</dbReference>
<dbReference type="EMBL" id="AJIL01001339">
    <property type="protein sequence ID" value="KNE88609.1"/>
    <property type="molecule type" value="Genomic_DNA"/>
</dbReference>
<dbReference type="AlphaFoldDB" id="A0A0L0UP99"/>
<protein>
    <recommendedName>
        <fullName evidence="1">Aminotransferase class I/classII large domain-containing protein</fullName>
    </recommendedName>
</protein>
<sequence>QNRDVMTAWIMAYFPPGTRVSQPRGGFMLWIELDEDFDNLRLNRYLEQQGVQIAVGSIFSASGKYRNCLRINYAPKLTAEIEHAVQRVGATIQKLMLATSPVLESTLARSD</sequence>
<dbReference type="GO" id="GO:0030170">
    <property type="term" value="F:pyridoxal phosphate binding"/>
    <property type="evidence" value="ECO:0007669"/>
    <property type="project" value="InterPro"/>
</dbReference>